<keyword evidence="10" id="KW-1185">Reference proteome</keyword>
<dbReference type="CDD" id="cd20266">
    <property type="entry name" value="Complex1_LYR_NDUFA6_LYRM6"/>
    <property type="match status" value="1"/>
</dbReference>
<dbReference type="InterPro" id="IPR016488">
    <property type="entry name" value="NADH_Ub_cplx-1_asu_su-6"/>
</dbReference>
<evidence type="ECO:0000256" key="1">
    <source>
        <dbReference type="ARBA" id="ARBA00004443"/>
    </source>
</evidence>
<gene>
    <name evidence="9" type="primary">NdufA6</name>
    <name evidence="9" type="ORF">MCUN1_002397</name>
</gene>
<dbReference type="PANTHER" id="PTHR12964">
    <property type="entry name" value="NADH-UBIQUINONE OXIDOREDUCTASE B14 SUBUNIT"/>
    <property type="match status" value="1"/>
</dbReference>
<sequence length="131" mass="15030">MTTIPARLAKVSQVSTSLAHAQSRSRALYRNLYRAAPEICEMYPLDVSPALLRAKFRAMFDRNSHIKDVAVIDLLLLKGYQEYQETMNAWKQTPHIMKWFAEEDAPAKPTTFLEKFYATRDEGRGPTHEGL</sequence>
<dbReference type="Proteomes" id="UP001219933">
    <property type="component" value="Chromosome 3"/>
</dbReference>
<dbReference type="PANTHER" id="PTHR12964:SF0">
    <property type="entry name" value="NADH DEHYDROGENASE [UBIQUINONE] 1 ALPHA SUBCOMPLEX SUBUNIT 6"/>
    <property type="match status" value="1"/>
</dbReference>
<keyword evidence="3" id="KW-0813">Transport</keyword>
<comment type="subcellular location">
    <subcellularLocation>
        <location evidence="1">Mitochondrion inner membrane</location>
        <topology evidence="1">Peripheral membrane protein</topology>
        <orientation evidence="1">Matrix side</orientation>
    </subcellularLocation>
</comment>
<evidence type="ECO:0000256" key="6">
    <source>
        <dbReference type="ARBA" id="ARBA00022982"/>
    </source>
</evidence>
<comment type="similarity">
    <text evidence="2">Belongs to the complex I LYR family.</text>
</comment>
<protein>
    <submittedName>
        <fullName evidence="9">Ndufa6 NADH-ubiquinone oxidoreductase subunit</fullName>
    </submittedName>
</protein>
<name>A0AAF0ERW0_9BASI</name>
<evidence type="ECO:0000256" key="7">
    <source>
        <dbReference type="ARBA" id="ARBA00023128"/>
    </source>
</evidence>
<keyword evidence="7" id="KW-0496">Mitochondrion</keyword>
<keyword evidence="4" id="KW-0679">Respiratory chain</keyword>
<dbReference type="GO" id="GO:0045271">
    <property type="term" value="C:respiratory chain complex I"/>
    <property type="evidence" value="ECO:0007669"/>
    <property type="project" value="InterPro"/>
</dbReference>
<keyword evidence="6" id="KW-0249">Electron transport</keyword>
<keyword evidence="8" id="KW-0472">Membrane</keyword>
<evidence type="ECO:0000256" key="4">
    <source>
        <dbReference type="ARBA" id="ARBA00022660"/>
    </source>
</evidence>
<organism evidence="9 10">
    <name type="scientific">Malassezia cuniculi</name>
    <dbReference type="NCBI Taxonomy" id="948313"/>
    <lineage>
        <taxon>Eukaryota</taxon>
        <taxon>Fungi</taxon>
        <taxon>Dikarya</taxon>
        <taxon>Basidiomycota</taxon>
        <taxon>Ustilaginomycotina</taxon>
        <taxon>Malasseziomycetes</taxon>
        <taxon>Malasseziales</taxon>
        <taxon>Malasseziaceae</taxon>
        <taxon>Malassezia</taxon>
    </lineage>
</organism>
<reference evidence="9" key="1">
    <citation type="submission" date="2023-03" db="EMBL/GenBank/DDBJ databases">
        <title>Mating type loci evolution in Malassezia.</title>
        <authorList>
            <person name="Coelho M.A."/>
        </authorList>
    </citation>
    <scope>NUCLEOTIDE SEQUENCE</scope>
    <source>
        <strain evidence="9">CBS 11721</strain>
    </source>
</reference>
<accession>A0AAF0ERW0</accession>
<evidence type="ECO:0000313" key="10">
    <source>
        <dbReference type="Proteomes" id="UP001219933"/>
    </source>
</evidence>
<dbReference type="GO" id="GO:0006979">
    <property type="term" value="P:response to oxidative stress"/>
    <property type="evidence" value="ECO:0007669"/>
    <property type="project" value="TreeGrafter"/>
</dbReference>
<dbReference type="Pfam" id="PF13233">
    <property type="entry name" value="Complex1_LYR_2"/>
    <property type="match status" value="1"/>
</dbReference>
<proteinExistence type="inferred from homology"/>
<dbReference type="GO" id="GO:0005743">
    <property type="term" value="C:mitochondrial inner membrane"/>
    <property type="evidence" value="ECO:0007669"/>
    <property type="project" value="UniProtKB-SubCell"/>
</dbReference>
<dbReference type="EMBL" id="CP119879">
    <property type="protein sequence ID" value="WFD35541.1"/>
    <property type="molecule type" value="Genomic_DNA"/>
</dbReference>
<dbReference type="AlphaFoldDB" id="A0AAF0ERW0"/>
<evidence type="ECO:0000256" key="3">
    <source>
        <dbReference type="ARBA" id="ARBA00022448"/>
    </source>
</evidence>
<evidence type="ECO:0000256" key="2">
    <source>
        <dbReference type="ARBA" id="ARBA00009508"/>
    </source>
</evidence>
<evidence type="ECO:0000256" key="8">
    <source>
        <dbReference type="ARBA" id="ARBA00023136"/>
    </source>
</evidence>
<dbReference type="InterPro" id="IPR045299">
    <property type="entry name" value="Complex1_LYR_NDUFA6_LYRM6"/>
</dbReference>
<dbReference type="PIRSF" id="PIRSF006643">
    <property type="entry name" value="NDUA6"/>
    <property type="match status" value="1"/>
</dbReference>
<evidence type="ECO:0000256" key="5">
    <source>
        <dbReference type="ARBA" id="ARBA00022792"/>
    </source>
</evidence>
<keyword evidence="5" id="KW-0999">Mitochondrion inner membrane</keyword>
<evidence type="ECO:0000313" key="9">
    <source>
        <dbReference type="EMBL" id="WFD35541.1"/>
    </source>
</evidence>